<sequence>MKLEEFGKKVKKFSRDTVAEVQRMNEVRQFNARIHEEKKLLNSVYTEIGKKLYQQYKDAPLEGFQDEFHKIEERFSAIEVYADQVRKIRGVRLCPNCNTEVSVTEKFCSNCGSKLPEIITIEDTEQEVEGLFEKEEAAGAKEENIVDAEEKDIRTEERAEAAADAGDDQAAEDPDAKSDATEESETDRQKDCVEEPEADAAKEAESLSEERRKQAEKETMDEDIRMEEAMEAEEAETEEAMEEPPESMETEQAFQGQPQEEAVAQAADAAGAAAAFQEQINENMEDVTDKTTGA</sequence>
<protein>
    <submittedName>
        <fullName evidence="3">Zinc ribbon domain-containing protein</fullName>
    </submittedName>
</protein>
<name>A0A9D1ACQ3_9FIRM</name>
<dbReference type="Pfam" id="PF13240">
    <property type="entry name" value="Zn_Ribbon_1"/>
    <property type="match status" value="1"/>
</dbReference>
<evidence type="ECO:0000256" key="1">
    <source>
        <dbReference type="SAM" id="MobiDB-lite"/>
    </source>
</evidence>
<evidence type="ECO:0000259" key="2">
    <source>
        <dbReference type="Pfam" id="PF13240"/>
    </source>
</evidence>
<accession>A0A9D1ACQ3</accession>
<feature type="compositionally biased region" description="Basic and acidic residues" evidence="1">
    <location>
        <begin position="174"/>
        <end position="228"/>
    </location>
</feature>
<feature type="region of interest" description="Disordered" evidence="1">
    <location>
        <begin position="134"/>
        <end position="274"/>
    </location>
</feature>
<evidence type="ECO:0000313" key="3">
    <source>
        <dbReference type="EMBL" id="HIR13960.1"/>
    </source>
</evidence>
<dbReference type="AlphaFoldDB" id="A0A9D1ACQ3"/>
<organism evidence="3 4">
    <name type="scientific">Candidatus Choladousia intestinavium</name>
    <dbReference type="NCBI Taxonomy" id="2840727"/>
    <lineage>
        <taxon>Bacteria</taxon>
        <taxon>Bacillati</taxon>
        <taxon>Bacillota</taxon>
        <taxon>Clostridia</taxon>
        <taxon>Lachnospirales</taxon>
        <taxon>Lachnospiraceae</taxon>
        <taxon>Lachnospiraceae incertae sedis</taxon>
        <taxon>Candidatus Choladousia</taxon>
    </lineage>
</organism>
<feature type="compositionally biased region" description="Basic and acidic residues" evidence="1">
    <location>
        <begin position="134"/>
        <end position="144"/>
    </location>
</feature>
<feature type="compositionally biased region" description="Low complexity" evidence="1">
    <location>
        <begin position="255"/>
        <end position="274"/>
    </location>
</feature>
<dbReference type="InterPro" id="IPR026870">
    <property type="entry name" value="Zinc_ribbon_dom"/>
</dbReference>
<feature type="domain" description="Zinc-ribbon" evidence="2">
    <location>
        <begin position="94"/>
        <end position="115"/>
    </location>
</feature>
<dbReference type="Proteomes" id="UP000886757">
    <property type="component" value="Unassembled WGS sequence"/>
</dbReference>
<evidence type="ECO:0000313" key="4">
    <source>
        <dbReference type="Proteomes" id="UP000886757"/>
    </source>
</evidence>
<dbReference type="EMBL" id="DVGK01000097">
    <property type="protein sequence ID" value="HIR13960.1"/>
    <property type="molecule type" value="Genomic_DNA"/>
</dbReference>
<reference evidence="3" key="1">
    <citation type="submission" date="2020-10" db="EMBL/GenBank/DDBJ databases">
        <authorList>
            <person name="Gilroy R."/>
        </authorList>
    </citation>
    <scope>NUCLEOTIDE SEQUENCE</scope>
    <source>
        <strain evidence="3">ChiSjej4B22-8148</strain>
    </source>
</reference>
<feature type="compositionally biased region" description="Basic and acidic residues" evidence="1">
    <location>
        <begin position="151"/>
        <end position="161"/>
    </location>
</feature>
<gene>
    <name evidence="3" type="ORF">IAB31_08570</name>
</gene>
<feature type="compositionally biased region" description="Acidic residues" evidence="1">
    <location>
        <begin position="229"/>
        <end position="249"/>
    </location>
</feature>
<reference evidence="3" key="2">
    <citation type="journal article" date="2021" name="PeerJ">
        <title>Extensive microbial diversity within the chicken gut microbiome revealed by metagenomics and culture.</title>
        <authorList>
            <person name="Gilroy R."/>
            <person name="Ravi A."/>
            <person name="Getino M."/>
            <person name="Pursley I."/>
            <person name="Horton D.L."/>
            <person name="Alikhan N.F."/>
            <person name="Baker D."/>
            <person name="Gharbi K."/>
            <person name="Hall N."/>
            <person name="Watson M."/>
            <person name="Adriaenssens E.M."/>
            <person name="Foster-Nyarko E."/>
            <person name="Jarju S."/>
            <person name="Secka A."/>
            <person name="Antonio M."/>
            <person name="Oren A."/>
            <person name="Chaudhuri R.R."/>
            <person name="La Ragione R."/>
            <person name="Hildebrand F."/>
            <person name="Pallen M.J."/>
        </authorList>
    </citation>
    <scope>NUCLEOTIDE SEQUENCE</scope>
    <source>
        <strain evidence="3">ChiSjej4B22-8148</strain>
    </source>
</reference>
<proteinExistence type="predicted"/>
<comment type="caution">
    <text evidence="3">The sequence shown here is derived from an EMBL/GenBank/DDBJ whole genome shotgun (WGS) entry which is preliminary data.</text>
</comment>